<comment type="caution">
    <text evidence="1">The sequence shown here is derived from an EMBL/GenBank/DDBJ whole genome shotgun (WGS) entry which is preliminary data.</text>
</comment>
<dbReference type="OrthoDB" id="4798537at2759"/>
<dbReference type="STRING" id="1432307.W9C9D4"/>
<evidence type="ECO:0008006" key="3">
    <source>
        <dbReference type="Google" id="ProtNLM"/>
    </source>
</evidence>
<gene>
    <name evidence="1" type="ORF">SBOR_8436</name>
</gene>
<proteinExistence type="predicted"/>
<dbReference type="EMBL" id="AYSA01000532">
    <property type="protein sequence ID" value="ESZ91185.1"/>
    <property type="molecule type" value="Genomic_DNA"/>
</dbReference>
<reference evidence="1 2" key="1">
    <citation type="journal article" date="2014" name="Genome Announc.">
        <title>Draft genome sequence of Sclerotinia borealis, a psychrophilic plant pathogenic fungus.</title>
        <authorList>
            <person name="Mardanov A.V."/>
            <person name="Beletsky A.V."/>
            <person name="Kadnikov V.V."/>
            <person name="Ignatov A.N."/>
            <person name="Ravin N.V."/>
        </authorList>
    </citation>
    <scope>NUCLEOTIDE SEQUENCE [LARGE SCALE GENOMIC DNA]</scope>
    <source>
        <strain evidence="2">F-4157</strain>
    </source>
</reference>
<dbReference type="HOGENOM" id="CLU_037141_0_0_1"/>
<keyword evidence="2" id="KW-1185">Reference proteome</keyword>
<name>W9C9D4_SCLBF</name>
<dbReference type="Proteomes" id="UP000019487">
    <property type="component" value="Unassembled WGS sequence"/>
</dbReference>
<organism evidence="1 2">
    <name type="scientific">Sclerotinia borealis (strain F-4128)</name>
    <dbReference type="NCBI Taxonomy" id="1432307"/>
    <lineage>
        <taxon>Eukaryota</taxon>
        <taxon>Fungi</taxon>
        <taxon>Dikarya</taxon>
        <taxon>Ascomycota</taxon>
        <taxon>Pezizomycotina</taxon>
        <taxon>Leotiomycetes</taxon>
        <taxon>Helotiales</taxon>
        <taxon>Sclerotiniaceae</taxon>
        <taxon>Sclerotinia</taxon>
    </lineage>
</organism>
<sequence>MDQLPTELLGLILEKKIEMCCCDKNDVLDLRLVCKAFDQILKPSIFKTIQLEFSRFSSFRNIDNHPDQLKTLQSVGPLSSSVYIDMMVVRDPDEIDNLKEVFNSITAMVPEMADLIESLRDYCLHKNTFIEEDYNRLVSRVLQSGPRITRLKVNLPFQVAGNSSMTATRLFANTLSCVANRPEEHRKIDTMVLDHITDKTINNIFNVPIDVENAFKTFENLKNLVISIKRQESRESLQMIFTRNIWLLIRKAQDLESLCIIGWNVTRNMKSRRNSSRIPFSEWSMRSISYHPSEGPVLNRLRYMELKRLDIDSLMLLCLIKENSHSLTELYLNEVYLKVCGSSDEENTSLWIGYPNANIPEPEKSTWIAPAIREIKGLNLKILRVSNLGYDDYNPDPGSANPNYDLDDPTGHNRSFDERFVEAVMGTKALLPLELILSDASSEVKDTKGKQINTGIDPDTYDVELYQINRKLPSSYRRCIDGIFFNHTEGALKELQKMINVADRGMMLISKEIDRNNGLVVDHASGVLVNPPTGT</sequence>
<evidence type="ECO:0000313" key="2">
    <source>
        <dbReference type="Proteomes" id="UP000019487"/>
    </source>
</evidence>
<evidence type="ECO:0000313" key="1">
    <source>
        <dbReference type="EMBL" id="ESZ91185.1"/>
    </source>
</evidence>
<accession>W9C9D4</accession>
<protein>
    <recommendedName>
        <fullName evidence="3">F-box domain-containing protein</fullName>
    </recommendedName>
</protein>
<dbReference type="AlphaFoldDB" id="W9C9D4"/>